<evidence type="ECO:0000313" key="4">
    <source>
        <dbReference type="RefSeq" id="XP_014671581.1"/>
    </source>
</evidence>
<feature type="compositionally biased region" description="Acidic residues" evidence="1">
    <location>
        <begin position="876"/>
        <end position="886"/>
    </location>
</feature>
<feature type="region of interest" description="Disordered" evidence="1">
    <location>
        <begin position="619"/>
        <end position="737"/>
    </location>
</feature>
<evidence type="ECO:0000313" key="3">
    <source>
        <dbReference type="RefSeq" id="XP_014671580.1"/>
    </source>
</evidence>
<evidence type="ECO:0000256" key="1">
    <source>
        <dbReference type="SAM" id="MobiDB-lite"/>
    </source>
</evidence>
<evidence type="ECO:0000313" key="2">
    <source>
        <dbReference type="Proteomes" id="UP000695022"/>
    </source>
</evidence>
<feature type="region of interest" description="Disordered" evidence="1">
    <location>
        <begin position="857"/>
        <end position="1032"/>
    </location>
</feature>
<dbReference type="Proteomes" id="UP000695022">
    <property type="component" value="Unplaced"/>
</dbReference>
<dbReference type="GeneID" id="106812264"/>
<feature type="region of interest" description="Disordered" evidence="1">
    <location>
        <begin position="490"/>
        <end position="576"/>
    </location>
</feature>
<feature type="region of interest" description="Disordered" evidence="1">
    <location>
        <begin position="1306"/>
        <end position="1349"/>
    </location>
</feature>
<feature type="compositionally biased region" description="Basic and acidic residues" evidence="1">
    <location>
        <begin position="619"/>
        <end position="633"/>
    </location>
</feature>
<feature type="compositionally biased region" description="Basic and acidic residues" evidence="1">
    <location>
        <begin position="887"/>
        <end position="947"/>
    </location>
</feature>
<feature type="region of interest" description="Disordered" evidence="1">
    <location>
        <begin position="75"/>
        <end position="119"/>
    </location>
</feature>
<dbReference type="RefSeq" id="XP_014671581.1">
    <property type="nucleotide sequence ID" value="XM_014816095.1"/>
</dbReference>
<feature type="compositionally biased region" description="Basic and acidic residues" evidence="1">
    <location>
        <begin position="346"/>
        <end position="356"/>
    </location>
</feature>
<protein>
    <submittedName>
        <fullName evidence="3">Dentin sialophosphoprotein-like isoform X1</fullName>
    </submittedName>
    <submittedName>
        <fullName evidence="4">Dentin sialophosphoprotein-like isoform X2</fullName>
    </submittedName>
</protein>
<feature type="region of interest" description="Disordered" evidence="1">
    <location>
        <begin position="320"/>
        <end position="356"/>
    </location>
</feature>
<feature type="compositionally biased region" description="Gly residues" evidence="1">
    <location>
        <begin position="949"/>
        <end position="960"/>
    </location>
</feature>
<sequence length="1349" mass="142009">MDLSIPENLVPFATSTARKEHVRKDQATCQFNAGDGNTFIDEYDDVESILSIKFGAEDLQSLDADLQLSDFCDDEEEGELGAKDPNSVSHARTDTAKVSPRQERGTYQSETQKKGSESELTILSPESMLVDEFDITLSEPSDPPRLAQIQERPNHIDKQNGVRVQSESTPAFIEVAATDHQTPTIQLDCPTEETEASAVNIKDIADRLKMLVNLGSGTTQSPAYSQKSQVLNLSTIAEEDTRNLSRGTDLGTKSFTGQQGLLVVARGESDDAGVPHVKITEATYNSSSHGVGSSTLGSELHSSIDGTSLTKKRNVVRLSVPSSGHSSRDFSLADTQSSSVQQLQKGSDDSRNFYEKDPAVNPFGSFSVTASKSPTSFGVGEGFQTPCNGFRGFNSQETSFAAADIGSQAKEDFFDSKAGRQLIDKDEEALGKANQLERSLAPGAELSTGGLSHDSWGLPKENTFMSKPSWMSGKTDKTYSRISIGNFMRGRSEPLGSLDRTDQETPTLGLADTLITPPRYKPYKLLDASPGSDSDSSGDKHTDSPYKPIPETNDPCASRNHANADVSDSDETSFRDMAPRDIVAEVLRELECESGARDESTTRLKIARYNNVLSTLKKQDRARLDADAAHRTDAGSGGPYRTDAGSGGPHRTDAGSGGPHLTDAPGSGGLYRTDAPGSGGPHRTDAGSGGPYRTDALGSGSPHLTDAAGSGGPHRTYAPGSGGPHLTDVAGSGGPYRTYAPGSGGPYRMDAAGSGGPYRMDAAGISGGPYLTDAAGSGGPYRMDAAGSSGGPYRMDAAGSSGGPYRMDAACSGDPYHTDACGDAPHQTDAGSDGDTLDVTITVSSGIDFSEAVTGADVSLSSGSIPSDIPDLTSSSDDDSSYDGEDEGKGYRKTLDTSKNGKHEDDSYGKTRDGSGDWKNDGNRYGRARDASVDWENDGERYGRTRDAPGGGETDWGTGRGTRDASGDREDSRDSVGGTPTTRLDDDAFRNLLTRTETKRLSEPAPADSIEFDESTETASRRDALPGRASVHTPWISGMSKLSSAAGSAALREGGQGEATRPPATSALKDMLLSLRCFQEIRAEDERAAADIPNTDQLAVDPASRGQALAAKYVAGTMAGSLESTAAALALTEFPGGGSTEPDAITNSFEKEGLQTVVRRISHISALDSSRAVPELNLPAKSPRGAELALATASDCYDDDDAAVAGGDVLTWLSSRGDYAAAEHDSYLLSLQSRLLRLESANTSAQNSGTEGATARRDAARGSLPIVFDTSEIPEFEEGAYVGTYRTAFSLPDALIGGRLLPAERGGGGGWPATSRVVPTTDSGQLDAGGPRASLTGGRQVARRRRSTR</sequence>
<gene>
    <name evidence="3 4" type="primary">LOC106812264</name>
</gene>
<name>A0ABM1EHB0_PRICU</name>
<accession>A0ABM1EHB0</accession>
<proteinExistence type="predicted"/>
<organism evidence="2 4">
    <name type="scientific">Priapulus caudatus</name>
    <name type="common">Priapulid worm</name>
    <dbReference type="NCBI Taxonomy" id="37621"/>
    <lineage>
        <taxon>Eukaryota</taxon>
        <taxon>Metazoa</taxon>
        <taxon>Ecdysozoa</taxon>
        <taxon>Scalidophora</taxon>
        <taxon>Priapulida</taxon>
        <taxon>Priapulimorpha</taxon>
        <taxon>Priapulimorphida</taxon>
        <taxon>Priapulidae</taxon>
        <taxon>Priapulus</taxon>
    </lineage>
</organism>
<dbReference type="RefSeq" id="XP_014671580.1">
    <property type="nucleotide sequence ID" value="XM_014816094.1"/>
</dbReference>
<feature type="compositionally biased region" description="Basic and acidic residues" evidence="1">
    <location>
        <begin position="961"/>
        <end position="974"/>
    </location>
</feature>
<keyword evidence="2" id="KW-1185">Reference proteome</keyword>
<reference evidence="3 4" key="1">
    <citation type="submission" date="2025-05" db="UniProtKB">
        <authorList>
            <consortium name="RefSeq"/>
        </authorList>
    </citation>
    <scope>IDENTIFICATION</scope>
</reference>
<feature type="compositionally biased region" description="Low complexity" evidence="1">
    <location>
        <begin position="864"/>
        <end position="875"/>
    </location>
</feature>
<feature type="compositionally biased region" description="Polar residues" evidence="1">
    <location>
        <begin position="333"/>
        <end position="345"/>
    </location>
</feature>
<feature type="compositionally biased region" description="Basic and acidic residues" evidence="1">
    <location>
        <begin position="91"/>
        <end position="104"/>
    </location>
</feature>